<dbReference type="SUPFAM" id="SSF53218">
    <property type="entry name" value="Molybdenum cofactor biosynthesis proteins"/>
    <property type="match status" value="1"/>
</dbReference>
<name>A0A7C3CTI7_9BACT</name>
<evidence type="ECO:0000256" key="7">
    <source>
        <dbReference type="PIRNR" id="PIRNR006443"/>
    </source>
</evidence>
<dbReference type="NCBIfam" id="TIGR00177">
    <property type="entry name" value="molyb_syn"/>
    <property type="match status" value="1"/>
</dbReference>
<dbReference type="InterPro" id="IPR008284">
    <property type="entry name" value="MoCF_biosynth_CS"/>
</dbReference>
<dbReference type="Gene3D" id="3.40.980.10">
    <property type="entry name" value="MoaB/Mog-like domain"/>
    <property type="match status" value="1"/>
</dbReference>
<gene>
    <name evidence="9" type="ORF">ENJ40_06200</name>
</gene>
<evidence type="ECO:0000256" key="3">
    <source>
        <dbReference type="ARBA" id="ARBA00015262"/>
    </source>
</evidence>
<evidence type="ECO:0000256" key="4">
    <source>
        <dbReference type="ARBA" id="ARBA00023150"/>
    </source>
</evidence>
<evidence type="ECO:0000256" key="1">
    <source>
        <dbReference type="ARBA" id="ARBA00005046"/>
    </source>
</evidence>
<evidence type="ECO:0000313" key="9">
    <source>
        <dbReference type="EMBL" id="HFC98033.1"/>
    </source>
</evidence>
<dbReference type="PANTHER" id="PTHR43764">
    <property type="entry name" value="MOLYBDENUM COFACTOR BIOSYNTHESIS"/>
    <property type="match status" value="1"/>
</dbReference>
<organism evidence="9">
    <name type="scientific">Thermosulfurimonas dismutans</name>
    <dbReference type="NCBI Taxonomy" id="999894"/>
    <lineage>
        <taxon>Bacteria</taxon>
        <taxon>Pseudomonadati</taxon>
        <taxon>Thermodesulfobacteriota</taxon>
        <taxon>Thermodesulfobacteria</taxon>
        <taxon>Thermodesulfobacteriales</taxon>
        <taxon>Thermodesulfobacteriaceae</taxon>
        <taxon>Thermosulfurimonas</taxon>
    </lineage>
</organism>
<evidence type="ECO:0000256" key="5">
    <source>
        <dbReference type="ARBA" id="ARBA00051131"/>
    </source>
</evidence>
<evidence type="ECO:0000256" key="2">
    <source>
        <dbReference type="ARBA" id="ARBA00006112"/>
    </source>
</evidence>
<evidence type="ECO:0000259" key="8">
    <source>
        <dbReference type="SMART" id="SM00852"/>
    </source>
</evidence>
<accession>A0A7C3CTI7</accession>
<dbReference type="Pfam" id="PF00994">
    <property type="entry name" value="MoCF_biosynth"/>
    <property type="match status" value="1"/>
</dbReference>
<dbReference type="InterPro" id="IPR012245">
    <property type="entry name" value="MoaB"/>
</dbReference>
<comment type="caution">
    <text evidence="9">The sequence shown here is derived from an EMBL/GenBank/DDBJ whole genome shotgun (WGS) entry which is preliminary data.</text>
</comment>
<dbReference type="PROSITE" id="PS01078">
    <property type="entry name" value="MOCF_BIOSYNTHESIS_1"/>
    <property type="match status" value="1"/>
</dbReference>
<dbReference type="InterPro" id="IPR036425">
    <property type="entry name" value="MoaB/Mog-like_dom_sf"/>
</dbReference>
<reference evidence="9" key="1">
    <citation type="journal article" date="2020" name="mSystems">
        <title>Genome- and Community-Level Interaction Insights into Carbon Utilization and Element Cycling Functions of Hydrothermarchaeota in Hydrothermal Sediment.</title>
        <authorList>
            <person name="Zhou Z."/>
            <person name="Liu Y."/>
            <person name="Xu W."/>
            <person name="Pan J."/>
            <person name="Luo Z.H."/>
            <person name="Li M."/>
        </authorList>
    </citation>
    <scope>NUCLEOTIDE SEQUENCE [LARGE SCALE GENOMIC DNA]</scope>
    <source>
        <strain evidence="9">HyVt-483</strain>
    </source>
</reference>
<feature type="domain" description="MoaB/Mog" evidence="8">
    <location>
        <begin position="4"/>
        <end position="148"/>
    </location>
</feature>
<dbReference type="GO" id="GO:0061598">
    <property type="term" value="F:molybdopterin adenylyltransferase activity"/>
    <property type="evidence" value="ECO:0007669"/>
    <property type="project" value="UniProtKB-EC"/>
</dbReference>
<dbReference type="GO" id="GO:0006777">
    <property type="term" value="P:Mo-molybdopterin cofactor biosynthetic process"/>
    <property type="evidence" value="ECO:0007669"/>
    <property type="project" value="UniProtKB-UniRule"/>
</dbReference>
<proteinExistence type="inferred from homology"/>
<evidence type="ECO:0000256" key="6">
    <source>
        <dbReference type="ARBA" id="ARBA00058212"/>
    </source>
</evidence>
<dbReference type="CDD" id="cd00886">
    <property type="entry name" value="MogA_MoaB"/>
    <property type="match status" value="1"/>
</dbReference>
<dbReference type="PANTHER" id="PTHR43764:SF1">
    <property type="entry name" value="MOLYBDOPTERIN MOLYBDOTRANSFERASE"/>
    <property type="match status" value="1"/>
</dbReference>
<comment type="pathway">
    <text evidence="1 7">Cofactor biosynthesis; molybdopterin biosynthesis.</text>
</comment>
<dbReference type="AlphaFoldDB" id="A0A7C3CTI7"/>
<dbReference type="InterPro" id="IPR001453">
    <property type="entry name" value="MoaB/Mog_dom"/>
</dbReference>
<dbReference type="PIRSF" id="PIRSF006443">
    <property type="entry name" value="MoaB"/>
    <property type="match status" value="1"/>
</dbReference>
<comment type="function">
    <text evidence="6">Catalyzes the adenylation of molybdopterin as part of the biosynthesis of the molybdenum-cofactor.</text>
</comment>
<dbReference type="InterPro" id="IPR051920">
    <property type="entry name" value="MPT_Adenylyltrnsfr/MoaC-Rel"/>
</dbReference>
<comment type="similarity">
    <text evidence="2 7">Belongs to the MoaB/Mog family.</text>
</comment>
<keyword evidence="4 7" id="KW-0501">Molybdenum cofactor biosynthesis</keyword>
<comment type="catalytic activity">
    <reaction evidence="5">
        <text>molybdopterin + ATP + H(+) = adenylyl-molybdopterin + diphosphate</text>
        <dbReference type="Rhea" id="RHEA:31331"/>
        <dbReference type="ChEBI" id="CHEBI:15378"/>
        <dbReference type="ChEBI" id="CHEBI:30616"/>
        <dbReference type="ChEBI" id="CHEBI:33019"/>
        <dbReference type="ChEBI" id="CHEBI:58698"/>
        <dbReference type="ChEBI" id="CHEBI:62727"/>
        <dbReference type="EC" id="2.7.7.75"/>
    </reaction>
</comment>
<dbReference type="Proteomes" id="UP000886043">
    <property type="component" value="Unassembled WGS sequence"/>
</dbReference>
<dbReference type="UniPathway" id="UPA00344"/>
<protein>
    <recommendedName>
        <fullName evidence="3 7">Molybdenum cofactor biosynthesis protein B</fullName>
    </recommendedName>
</protein>
<sequence length="162" mass="17643">MKAGVLSISDRGARGEREDLSGKILQERLRSAGFEVSCYRVIPDSYEEILAFLVDWSDREGLDLILTTGGTGLSPRDVTPEATRAAVEKEIPGLAEALRFHGRKYTPMAVLSRGIAGVRGRTLIINLPGSPRAVEEAWEVLSPVLKHAIEKIQGSEEECGRG</sequence>
<dbReference type="EMBL" id="DRMH01000079">
    <property type="protein sequence ID" value="HFC98033.1"/>
    <property type="molecule type" value="Genomic_DNA"/>
</dbReference>
<dbReference type="SMART" id="SM00852">
    <property type="entry name" value="MoCF_biosynth"/>
    <property type="match status" value="1"/>
</dbReference>
<comment type="function">
    <text evidence="7">May be involved in the biosynthesis of molybdopterin.</text>
</comment>